<keyword evidence="5" id="KW-0687">Ribonucleoprotein</keyword>
<comment type="similarity">
    <text evidence="2">Belongs to the universal ribosomal protein uL29 family.</text>
</comment>
<feature type="region of interest" description="Disordered" evidence="8">
    <location>
        <begin position="1"/>
        <end position="56"/>
    </location>
</feature>
<evidence type="ECO:0000256" key="2">
    <source>
        <dbReference type="ARBA" id="ARBA00009254"/>
    </source>
</evidence>
<proteinExistence type="inferred from homology"/>
<dbReference type="InterPro" id="IPR038340">
    <property type="entry name" value="MRP-L47_sf"/>
</dbReference>
<reference evidence="10" key="1">
    <citation type="journal article" date="2013" name="Genome Announc.">
        <title>Genome sequence of the food spoilage yeast Zygosaccharomyces bailii CLIB 213(T).</title>
        <authorList>
            <person name="Galeote V."/>
            <person name="Bigey F."/>
            <person name="Devillers H."/>
            <person name="Neuveglise C."/>
            <person name="Dequin S."/>
        </authorList>
    </citation>
    <scope>NUCLEOTIDE SEQUENCE [LARGE SCALE GENOMIC DNA]</scope>
    <source>
        <strain evidence="10">CLIB 213 / ATCC 58445 / CBS 680 / CCRC 21525 / NBRC 1098 / NCYC 1416 / NRRL Y-2227</strain>
    </source>
</reference>
<evidence type="ECO:0000313" key="10">
    <source>
        <dbReference type="Proteomes" id="UP000019375"/>
    </source>
</evidence>
<dbReference type="AlphaFoldDB" id="A0A8J2TBK3"/>
<keyword evidence="10" id="KW-1185">Reference proteome</keyword>
<dbReference type="Gene3D" id="6.10.140.1190">
    <property type="match status" value="1"/>
</dbReference>
<dbReference type="GO" id="GO:0032543">
    <property type="term" value="P:mitochondrial translation"/>
    <property type="evidence" value="ECO:0007669"/>
    <property type="project" value="TreeGrafter"/>
</dbReference>
<accession>A0A8J2TBK3</accession>
<keyword evidence="4" id="KW-0496">Mitochondrion</keyword>
<dbReference type="PANTHER" id="PTHR21183:SF18">
    <property type="entry name" value="LARGE RIBOSOMAL SUBUNIT PROTEIN UL29M"/>
    <property type="match status" value="1"/>
</dbReference>
<protein>
    <recommendedName>
        <fullName evidence="6">Large ribosomal subunit protein uL29m</fullName>
    </recommendedName>
    <alternativeName>
        <fullName evidence="7">54S ribosomal protein L4, mitochondrial</fullName>
    </alternativeName>
</protein>
<evidence type="ECO:0000256" key="4">
    <source>
        <dbReference type="ARBA" id="ARBA00023128"/>
    </source>
</evidence>
<dbReference type="OrthoDB" id="270763at2759"/>
<keyword evidence="3" id="KW-0689">Ribosomal protein</keyword>
<comment type="subcellular location">
    <subcellularLocation>
        <location evidence="1">Mitochondrion</location>
    </subcellularLocation>
</comment>
<evidence type="ECO:0000256" key="6">
    <source>
        <dbReference type="ARBA" id="ARBA00035289"/>
    </source>
</evidence>
<evidence type="ECO:0000256" key="5">
    <source>
        <dbReference type="ARBA" id="ARBA00023274"/>
    </source>
</evidence>
<dbReference type="EMBL" id="HG316464">
    <property type="protein sequence ID" value="CDF91456.1"/>
    <property type="molecule type" value="Genomic_DNA"/>
</dbReference>
<dbReference type="Proteomes" id="UP000019375">
    <property type="component" value="Unassembled WGS sequence"/>
</dbReference>
<sequence>MLFQRGLQTSARVSARTKFTRPKPKLPKRENVRPPTQSAHHDNTLQIRPPIPPSAANLHCPDDHPLWQFFAEKKFMRTPEELDLQSRPWSIPELRRKSFNDLHSLWYTCLKERNILARENHLLRNAVEGQQEFYEEVATKVRTTMWRIRHVLSERDWAFRNAQESFKSEKSAFLKQFEKEFLSLSLEEDEEAFEMLSRFQQSIFGINEFIDENVVDRRFVEGLKYVATLKVKKFACRDEELKRFLQDCPDCSIMDAGEAFVVFTAENNINDVKDACTAVKDLREKGNHVPKLEEVATVTQYIQRLADAQLHSSVP</sequence>
<evidence type="ECO:0000256" key="1">
    <source>
        <dbReference type="ARBA" id="ARBA00004173"/>
    </source>
</evidence>
<gene>
    <name evidence="9" type="ORF">BN860_03268g</name>
</gene>
<evidence type="ECO:0000256" key="3">
    <source>
        <dbReference type="ARBA" id="ARBA00022980"/>
    </source>
</evidence>
<dbReference type="InterPro" id="IPR010729">
    <property type="entry name" value="Ribosomal_uL29_mit"/>
</dbReference>
<name>A0A8J2TBK3_ZYGB2</name>
<organism evidence="9 10">
    <name type="scientific">Zygosaccharomyces bailii (strain CLIB 213 / ATCC 58445 / CBS 680 / BCRC 21525 / NBRC 1098 / NCYC 1416 / NRRL Y-2227)</name>
    <dbReference type="NCBI Taxonomy" id="1333698"/>
    <lineage>
        <taxon>Eukaryota</taxon>
        <taxon>Fungi</taxon>
        <taxon>Dikarya</taxon>
        <taxon>Ascomycota</taxon>
        <taxon>Saccharomycotina</taxon>
        <taxon>Saccharomycetes</taxon>
        <taxon>Saccharomycetales</taxon>
        <taxon>Saccharomycetaceae</taxon>
        <taxon>Zygosaccharomyces</taxon>
    </lineage>
</organism>
<feature type="compositionally biased region" description="Polar residues" evidence="8">
    <location>
        <begin position="1"/>
        <end position="12"/>
    </location>
</feature>
<dbReference type="GO" id="GO:0003735">
    <property type="term" value="F:structural constituent of ribosome"/>
    <property type="evidence" value="ECO:0007669"/>
    <property type="project" value="InterPro"/>
</dbReference>
<dbReference type="PANTHER" id="PTHR21183">
    <property type="entry name" value="RIBOSOMAL PROTEIN L47, MITOCHONDRIAL-RELATED"/>
    <property type="match status" value="1"/>
</dbReference>
<dbReference type="GO" id="GO:0005762">
    <property type="term" value="C:mitochondrial large ribosomal subunit"/>
    <property type="evidence" value="ECO:0007669"/>
    <property type="project" value="TreeGrafter"/>
</dbReference>
<dbReference type="Pfam" id="PF06984">
    <property type="entry name" value="MRP-L47"/>
    <property type="match status" value="1"/>
</dbReference>
<evidence type="ECO:0000313" key="9">
    <source>
        <dbReference type="EMBL" id="CDF91456.1"/>
    </source>
</evidence>
<evidence type="ECO:0000256" key="7">
    <source>
        <dbReference type="ARBA" id="ARBA00035399"/>
    </source>
</evidence>
<evidence type="ECO:0000256" key="8">
    <source>
        <dbReference type="SAM" id="MobiDB-lite"/>
    </source>
</evidence>
<dbReference type="Gene3D" id="6.10.330.20">
    <property type="match status" value="1"/>
</dbReference>